<accession>A0A8K0WZP8</accession>
<feature type="domain" description="Enoyl reductase (ER)" evidence="8">
    <location>
        <begin position="16"/>
        <end position="346"/>
    </location>
</feature>
<dbReference type="Pfam" id="PF00107">
    <property type="entry name" value="ADH_zinc_N"/>
    <property type="match status" value="1"/>
</dbReference>
<evidence type="ECO:0000256" key="6">
    <source>
        <dbReference type="ARBA" id="ARBA00023027"/>
    </source>
</evidence>
<dbReference type="Proteomes" id="UP000813385">
    <property type="component" value="Unassembled WGS sequence"/>
</dbReference>
<evidence type="ECO:0000313" key="9">
    <source>
        <dbReference type="EMBL" id="KAH7347509.1"/>
    </source>
</evidence>
<dbReference type="SUPFAM" id="SSF51735">
    <property type="entry name" value="NAD(P)-binding Rossmann-fold domains"/>
    <property type="match status" value="1"/>
</dbReference>
<proteinExistence type="inferred from homology"/>
<sequence>MASATLQHAAVLESPGPNARISLRRDVPVDTPGPGEILVKLSHTGICASEVRALHGWGSYDRTIGHEGVGTVVRHGEDVDPSILGRRVGVKWLFRSCNECASCKAGFRHNCPRQSNTGRTCPGTLQQYVVADPRYVTEIPEGVPGEVAAPLLCAGLTMMGAMTAVESATTRGDWMVILGSGGGLGHIGVQIASRMRGFRVIGVDAGEEKRELSLSSGAEAYIDYRDGDVAAKVMELTGEGAHAVIVVPGTREAFEIAPSLARSRATIACVGLPKDDLEIPISVMTCVRKALTIKGVMVGSEEEMVELLQQADKGVIKPQVEVVGLDRAGETIAKLADAGVVGRVVVALP</sequence>
<dbReference type="OrthoDB" id="1879366at2759"/>
<dbReference type="SMART" id="SM00829">
    <property type="entry name" value="PKS_ER"/>
    <property type="match status" value="1"/>
</dbReference>
<keyword evidence="5" id="KW-0560">Oxidoreductase</keyword>
<evidence type="ECO:0000256" key="5">
    <source>
        <dbReference type="ARBA" id="ARBA00023002"/>
    </source>
</evidence>
<comment type="similarity">
    <text evidence="2 7">Belongs to the zinc-containing alcohol dehydrogenase family.</text>
</comment>
<comment type="caution">
    <text evidence="9">The sequence shown here is derived from an EMBL/GenBank/DDBJ whole genome shotgun (WGS) entry which is preliminary data.</text>
</comment>
<dbReference type="PROSITE" id="PS00059">
    <property type="entry name" value="ADH_ZINC"/>
    <property type="match status" value="1"/>
</dbReference>
<dbReference type="PANTHER" id="PTHR42940:SF2">
    <property type="entry name" value="DEHYDROGENASE FAMILY OXIDOREDUCTASE, PUTATIVE (JCVI)-RELATED"/>
    <property type="match status" value="1"/>
</dbReference>
<dbReference type="PANTHER" id="PTHR42940">
    <property type="entry name" value="ALCOHOL DEHYDROGENASE 1-RELATED"/>
    <property type="match status" value="1"/>
</dbReference>
<evidence type="ECO:0000256" key="4">
    <source>
        <dbReference type="ARBA" id="ARBA00022833"/>
    </source>
</evidence>
<gene>
    <name evidence="9" type="ORF">B0T11DRAFT_291394</name>
</gene>
<dbReference type="CDD" id="cd08297">
    <property type="entry name" value="CAD3"/>
    <property type="match status" value="1"/>
</dbReference>
<keyword evidence="10" id="KW-1185">Reference proteome</keyword>
<dbReference type="GO" id="GO:0008270">
    <property type="term" value="F:zinc ion binding"/>
    <property type="evidence" value="ECO:0007669"/>
    <property type="project" value="InterPro"/>
</dbReference>
<keyword evidence="6" id="KW-0520">NAD</keyword>
<dbReference type="InterPro" id="IPR020843">
    <property type="entry name" value="ER"/>
</dbReference>
<dbReference type="InterPro" id="IPR013149">
    <property type="entry name" value="ADH-like_C"/>
</dbReference>
<dbReference type="Pfam" id="PF08240">
    <property type="entry name" value="ADH_N"/>
    <property type="match status" value="1"/>
</dbReference>
<dbReference type="InterPro" id="IPR011032">
    <property type="entry name" value="GroES-like_sf"/>
</dbReference>
<dbReference type="InterPro" id="IPR036291">
    <property type="entry name" value="NAD(P)-bd_dom_sf"/>
</dbReference>
<evidence type="ECO:0000256" key="1">
    <source>
        <dbReference type="ARBA" id="ARBA00001947"/>
    </source>
</evidence>
<name>A0A8K0WZP8_9PEZI</name>
<protein>
    <submittedName>
        <fullName evidence="9">Chaperonin 10-like protein</fullName>
    </submittedName>
</protein>
<organism evidence="9 10">
    <name type="scientific">Plectosphaerella cucumerina</name>
    <dbReference type="NCBI Taxonomy" id="40658"/>
    <lineage>
        <taxon>Eukaryota</taxon>
        <taxon>Fungi</taxon>
        <taxon>Dikarya</taxon>
        <taxon>Ascomycota</taxon>
        <taxon>Pezizomycotina</taxon>
        <taxon>Sordariomycetes</taxon>
        <taxon>Hypocreomycetidae</taxon>
        <taxon>Glomerellales</taxon>
        <taxon>Plectosphaerellaceae</taxon>
        <taxon>Plectosphaerella</taxon>
    </lineage>
</organism>
<dbReference type="EMBL" id="JAGPXD010000007">
    <property type="protein sequence ID" value="KAH7347509.1"/>
    <property type="molecule type" value="Genomic_DNA"/>
</dbReference>
<dbReference type="GO" id="GO:0004022">
    <property type="term" value="F:alcohol dehydrogenase (NAD+) activity"/>
    <property type="evidence" value="ECO:0007669"/>
    <property type="project" value="TreeGrafter"/>
</dbReference>
<evidence type="ECO:0000256" key="3">
    <source>
        <dbReference type="ARBA" id="ARBA00022723"/>
    </source>
</evidence>
<reference evidence="9" key="1">
    <citation type="journal article" date="2021" name="Nat. Commun.">
        <title>Genetic determinants of endophytism in the Arabidopsis root mycobiome.</title>
        <authorList>
            <person name="Mesny F."/>
            <person name="Miyauchi S."/>
            <person name="Thiergart T."/>
            <person name="Pickel B."/>
            <person name="Atanasova L."/>
            <person name="Karlsson M."/>
            <person name="Huettel B."/>
            <person name="Barry K.W."/>
            <person name="Haridas S."/>
            <person name="Chen C."/>
            <person name="Bauer D."/>
            <person name="Andreopoulos W."/>
            <person name="Pangilinan J."/>
            <person name="LaButti K."/>
            <person name="Riley R."/>
            <person name="Lipzen A."/>
            <person name="Clum A."/>
            <person name="Drula E."/>
            <person name="Henrissat B."/>
            <person name="Kohler A."/>
            <person name="Grigoriev I.V."/>
            <person name="Martin F.M."/>
            <person name="Hacquard S."/>
        </authorList>
    </citation>
    <scope>NUCLEOTIDE SEQUENCE</scope>
    <source>
        <strain evidence="9">MPI-CAGE-AT-0016</strain>
    </source>
</reference>
<dbReference type="Gene3D" id="3.40.50.720">
    <property type="entry name" value="NAD(P)-binding Rossmann-like Domain"/>
    <property type="match status" value="1"/>
</dbReference>
<dbReference type="InterPro" id="IPR002328">
    <property type="entry name" value="ADH_Zn_CS"/>
</dbReference>
<dbReference type="GO" id="GO:0005737">
    <property type="term" value="C:cytoplasm"/>
    <property type="evidence" value="ECO:0007669"/>
    <property type="project" value="TreeGrafter"/>
</dbReference>
<comment type="cofactor">
    <cofactor evidence="1 7">
        <name>Zn(2+)</name>
        <dbReference type="ChEBI" id="CHEBI:29105"/>
    </cofactor>
</comment>
<evidence type="ECO:0000313" key="10">
    <source>
        <dbReference type="Proteomes" id="UP000813385"/>
    </source>
</evidence>
<dbReference type="AlphaFoldDB" id="A0A8K0WZP8"/>
<evidence type="ECO:0000259" key="8">
    <source>
        <dbReference type="SMART" id="SM00829"/>
    </source>
</evidence>
<keyword evidence="3 7" id="KW-0479">Metal-binding</keyword>
<keyword evidence="4 7" id="KW-0862">Zinc</keyword>
<evidence type="ECO:0000256" key="2">
    <source>
        <dbReference type="ARBA" id="ARBA00008072"/>
    </source>
</evidence>
<dbReference type="SUPFAM" id="SSF50129">
    <property type="entry name" value="GroES-like"/>
    <property type="match status" value="1"/>
</dbReference>
<dbReference type="FunFam" id="3.40.50.720:FF:000039">
    <property type="entry name" value="Alcohol dehydrogenase AdhP"/>
    <property type="match status" value="1"/>
</dbReference>
<evidence type="ECO:0000256" key="7">
    <source>
        <dbReference type="RuleBase" id="RU361277"/>
    </source>
</evidence>
<dbReference type="InterPro" id="IPR013154">
    <property type="entry name" value="ADH-like_N"/>
</dbReference>
<dbReference type="Gene3D" id="3.90.180.10">
    <property type="entry name" value="Medium-chain alcohol dehydrogenases, catalytic domain"/>
    <property type="match status" value="1"/>
</dbReference>